<comment type="caution">
    <text evidence="1">The sequence shown here is derived from an EMBL/GenBank/DDBJ whole genome shotgun (WGS) entry which is preliminary data.</text>
</comment>
<proteinExistence type="predicted"/>
<evidence type="ECO:0000313" key="2">
    <source>
        <dbReference type="Proteomes" id="UP000356253"/>
    </source>
</evidence>
<gene>
    <name evidence="1" type="ORF">FVB9532_00290</name>
</gene>
<dbReference type="EMBL" id="CABVMM010000001">
    <property type="protein sequence ID" value="VVU99040.1"/>
    <property type="molecule type" value="Genomic_DNA"/>
</dbReference>
<organism evidence="1 2">
    <name type="scientific">Mesonia oceanica</name>
    <dbReference type="NCBI Taxonomy" id="2687242"/>
    <lineage>
        <taxon>Bacteria</taxon>
        <taxon>Pseudomonadati</taxon>
        <taxon>Bacteroidota</taxon>
        <taxon>Flavobacteriia</taxon>
        <taxon>Flavobacteriales</taxon>
        <taxon>Flavobacteriaceae</taxon>
        <taxon>Mesonia</taxon>
    </lineage>
</organism>
<name>A0AC61Y3M7_9FLAO</name>
<accession>A0AC61Y3M7</accession>
<reference evidence="1" key="1">
    <citation type="submission" date="2019-09" db="EMBL/GenBank/DDBJ databases">
        <authorList>
            <person name="Rodrigo-Torres L."/>
            <person name="Arahal R. D."/>
            <person name="Lucena T."/>
        </authorList>
    </citation>
    <scope>NUCLEOTIDE SEQUENCE</scope>
    <source>
        <strain evidence="1">ISS653</strain>
    </source>
</reference>
<evidence type="ECO:0000313" key="1">
    <source>
        <dbReference type="EMBL" id="VVU99040.1"/>
    </source>
</evidence>
<sequence length="258" mass="31210">MKNINFKYSFIFLILFSVGCSEKNQFSEFYYNEFFTSPNKMGELNLYIKNDTLFKNRNKYNSLYNKLEFTILDTKELDSIKFILNSLVNNKLVSSNKKQSEYESVCSISFIFNNKRYEFDISEEPISKRYKDLYLYLKKLSYNNKRFDTINNKLYEQIKILGIKDIEKKKNIEFRTKLKRSKVEFKIWLSLMNSKSQEFQQTIDTSNFKYMIDFSYLINSRDSIIQKMYLDSNNNLAIKFSGKRDYQFIKQKNLYLKF</sequence>
<keyword evidence="2" id="KW-1185">Reference proteome</keyword>
<dbReference type="Proteomes" id="UP000356253">
    <property type="component" value="Unassembled WGS sequence"/>
</dbReference>
<protein>
    <submittedName>
        <fullName evidence="1">Uncharacterized protein</fullName>
    </submittedName>
</protein>